<dbReference type="PROSITE" id="PS50024">
    <property type="entry name" value="SEA"/>
    <property type="match status" value="1"/>
</dbReference>
<dbReference type="EMBL" id="KQ773953">
    <property type="protein sequence ID" value="OAD52335.1"/>
    <property type="molecule type" value="Genomic_DNA"/>
</dbReference>
<dbReference type="Pfam" id="PF00057">
    <property type="entry name" value="Ldl_recept_a"/>
    <property type="match status" value="2"/>
</dbReference>
<feature type="compositionally biased region" description="Acidic residues" evidence="9">
    <location>
        <begin position="300"/>
        <end position="309"/>
    </location>
</feature>
<dbReference type="CDD" id="cd00112">
    <property type="entry name" value="LDLa"/>
    <property type="match status" value="3"/>
</dbReference>
<keyword evidence="3" id="KW-0812">Transmembrane</keyword>
<keyword evidence="6" id="KW-0472">Membrane</keyword>
<dbReference type="Pfam" id="PF01390">
    <property type="entry name" value="SEA"/>
    <property type="match status" value="1"/>
</dbReference>
<dbReference type="SMART" id="SM00192">
    <property type="entry name" value="LDLa"/>
    <property type="match status" value="3"/>
</dbReference>
<evidence type="ECO:0000256" key="1">
    <source>
        <dbReference type="ARBA" id="ARBA00004167"/>
    </source>
</evidence>
<dbReference type="PANTHER" id="PTHR24270">
    <property type="entry name" value="LOW-DENSITY LIPOPROTEIN RECEPTOR-RELATED"/>
    <property type="match status" value="1"/>
</dbReference>
<feature type="disulfide bond" evidence="8">
    <location>
        <begin position="593"/>
        <end position="608"/>
    </location>
</feature>
<reference evidence="11 12" key="1">
    <citation type="submission" date="2015-07" db="EMBL/GenBank/DDBJ databases">
        <title>The genome of Eufriesea mexicana.</title>
        <authorList>
            <person name="Pan H."/>
            <person name="Kapheim K."/>
        </authorList>
    </citation>
    <scope>NUCLEOTIDE SEQUENCE [LARGE SCALE GENOMIC DNA]</scope>
    <source>
        <strain evidence="11">0111107269</strain>
        <tissue evidence="11">Whole body</tissue>
    </source>
</reference>
<dbReference type="SUPFAM" id="SSF82671">
    <property type="entry name" value="SEA domain"/>
    <property type="match status" value="1"/>
</dbReference>
<organism evidence="11 12">
    <name type="scientific">Eufriesea mexicana</name>
    <dbReference type="NCBI Taxonomy" id="516756"/>
    <lineage>
        <taxon>Eukaryota</taxon>
        <taxon>Metazoa</taxon>
        <taxon>Ecdysozoa</taxon>
        <taxon>Arthropoda</taxon>
        <taxon>Hexapoda</taxon>
        <taxon>Insecta</taxon>
        <taxon>Pterygota</taxon>
        <taxon>Neoptera</taxon>
        <taxon>Endopterygota</taxon>
        <taxon>Hymenoptera</taxon>
        <taxon>Apocrita</taxon>
        <taxon>Aculeata</taxon>
        <taxon>Apoidea</taxon>
        <taxon>Anthophila</taxon>
        <taxon>Apidae</taxon>
        <taxon>Eufriesea</taxon>
    </lineage>
</organism>
<dbReference type="OrthoDB" id="10055367at2759"/>
<keyword evidence="7 8" id="KW-1015">Disulfide bond</keyword>
<keyword evidence="12" id="KW-1185">Reference proteome</keyword>
<dbReference type="Proteomes" id="UP000250275">
    <property type="component" value="Unassembled WGS sequence"/>
</dbReference>
<evidence type="ECO:0000256" key="5">
    <source>
        <dbReference type="ARBA" id="ARBA00022989"/>
    </source>
</evidence>
<dbReference type="Gene3D" id="4.10.400.10">
    <property type="entry name" value="Low-density Lipoprotein Receptor"/>
    <property type="match status" value="3"/>
</dbReference>
<dbReference type="InterPro" id="IPR036055">
    <property type="entry name" value="LDL_receptor-like_sf"/>
</dbReference>
<dbReference type="InterPro" id="IPR002172">
    <property type="entry name" value="LDrepeatLR_classA_rpt"/>
</dbReference>
<dbReference type="InterPro" id="IPR023415">
    <property type="entry name" value="LDLR_class-A_CS"/>
</dbReference>
<comment type="caution">
    <text evidence="8">Lacks conserved residue(s) required for the propagation of feature annotation.</text>
</comment>
<gene>
    <name evidence="11" type="ORF">WN48_01937</name>
</gene>
<evidence type="ECO:0000256" key="6">
    <source>
        <dbReference type="ARBA" id="ARBA00023136"/>
    </source>
</evidence>
<feature type="disulfide bond" evidence="8">
    <location>
        <begin position="459"/>
        <end position="477"/>
    </location>
</feature>
<evidence type="ECO:0000256" key="4">
    <source>
        <dbReference type="ARBA" id="ARBA00022737"/>
    </source>
</evidence>
<feature type="compositionally biased region" description="Basic and acidic residues" evidence="9">
    <location>
        <begin position="622"/>
        <end position="637"/>
    </location>
</feature>
<feature type="region of interest" description="Disordered" evidence="9">
    <location>
        <begin position="601"/>
        <end position="637"/>
    </location>
</feature>
<evidence type="ECO:0000259" key="10">
    <source>
        <dbReference type="PROSITE" id="PS50024"/>
    </source>
</evidence>
<keyword evidence="4" id="KW-0677">Repeat</keyword>
<feature type="disulfide bond" evidence="8">
    <location>
        <begin position="471"/>
        <end position="486"/>
    </location>
</feature>
<evidence type="ECO:0000313" key="12">
    <source>
        <dbReference type="Proteomes" id="UP000250275"/>
    </source>
</evidence>
<dbReference type="PROSITE" id="PS50068">
    <property type="entry name" value="LDLRA_2"/>
    <property type="match status" value="3"/>
</dbReference>
<dbReference type="GO" id="GO:0012505">
    <property type="term" value="C:endomembrane system"/>
    <property type="evidence" value="ECO:0007669"/>
    <property type="project" value="UniProtKB-SubCell"/>
</dbReference>
<feature type="region of interest" description="Disordered" evidence="9">
    <location>
        <begin position="135"/>
        <end position="193"/>
    </location>
</feature>
<dbReference type="PANTHER" id="PTHR24270:SF8">
    <property type="entry name" value="LD11117P-RELATED"/>
    <property type="match status" value="1"/>
</dbReference>
<dbReference type="InterPro" id="IPR000082">
    <property type="entry name" value="SEA_dom"/>
</dbReference>
<evidence type="ECO:0000313" key="11">
    <source>
        <dbReference type="EMBL" id="OAD52335.1"/>
    </source>
</evidence>
<evidence type="ECO:0000256" key="7">
    <source>
        <dbReference type="ARBA" id="ARBA00023157"/>
    </source>
</evidence>
<accession>A0A310SDI3</accession>
<dbReference type="GO" id="GO:0016192">
    <property type="term" value="P:vesicle-mediated transport"/>
    <property type="evidence" value="ECO:0007669"/>
    <property type="project" value="UniProtKB-ARBA"/>
</dbReference>
<dbReference type="PROSITE" id="PS01209">
    <property type="entry name" value="LDLRA_1"/>
    <property type="match status" value="2"/>
</dbReference>
<feature type="disulfide bond" evidence="8">
    <location>
        <begin position="581"/>
        <end position="599"/>
    </location>
</feature>
<name>A0A310SDI3_9HYME</name>
<evidence type="ECO:0000256" key="3">
    <source>
        <dbReference type="ARBA" id="ARBA00022692"/>
    </source>
</evidence>
<protein>
    <submittedName>
        <fullName evidence="11">Basement membrane-specific heparan sulfate proteoglycan core protein</fullName>
    </submittedName>
</protein>
<feature type="disulfide bond" evidence="8">
    <location>
        <begin position="554"/>
        <end position="569"/>
    </location>
</feature>
<dbReference type="GO" id="GO:0005886">
    <property type="term" value="C:plasma membrane"/>
    <property type="evidence" value="ECO:0007669"/>
    <property type="project" value="TreeGrafter"/>
</dbReference>
<feature type="disulfide bond" evidence="8">
    <location>
        <begin position="574"/>
        <end position="586"/>
    </location>
</feature>
<dbReference type="PRINTS" id="PR00261">
    <property type="entry name" value="LDLRECEPTOR"/>
</dbReference>
<dbReference type="Gene3D" id="3.30.70.960">
    <property type="entry name" value="SEA domain"/>
    <property type="match status" value="1"/>
</dbReference>
<dbReference type="InterPro" id="IPR050685">
    <property type="entry name" value="LDLR"/>
</dbReference>
<dbReference type="AlphaFoldDB" id="A0A310SDI3"/>
<feature type="domain" description="SEA" evidence="10">
    <location>
        <begin position="330"/>
        <end position="442"/>
    </location>
</feature>
<feature type="compositionally biased region" description="Polar residues" evidence="9">
    <location>
        <begin position="169"/>
        <end position="183"/>
    </location>
</feature>
<feature type="region of interest" description="Disordered" evidence="9">
    <location>
        <begin position="298"/>
        <end position="323"/>
    </location>
</feature>
<keyword evidence="5" id="KW-1133">Transmembrane helix</keyword>
<dbReference type="InterPro" id="IPR036364">
    <property type="entry name" value="SEA_dom_sf"/>
</dbReference>
<dbReference type="SUPFAM" id="SSF57424">
    <property type="entry name" value="LDL receptor-like module"/>
    <property type="match status" value="3"/>
</dbReference>
<evidence type="ECO:0000256" key="2">
    <source>
        <dbReference type="ARBA" id="ARBA00004308"/>
    </source>
</evidence>
<feature type="compositionally biased region" description="Acidic residues" evidence="9">
    <location>
        <begin position="145"/>
        <end position="167"/>
    </location>
</feature>
<comment type="subcellular location">
    <subcellularLocation>
        <location evidence="2">Endomembrane system</location>
    </subcellularLocation>
    <subcellularLocation>
        <location evidence="1">Membrane</location>
        <topology evidence="1">Single-pass membrane protein</topology>
    </subcellularLocation>
</comment>
<evidence type="ECO:0000256" key="8">
    <source>
        <dbReference type="PROSITE-ProRule" id="PRU00124"/>
    </source>
</evidence>
<proteinExistence type="predicted"/>
<sequence length="708" mass="79591">MPVLRTDDDQTKYSLSVPRIHTVQTKSLLSVPRDPAWAAVDLGWPYRDLERSRPNTRESTGASIPVRQIGRTDCVLGTFGSRWLGVSQPLHRGNDDLVFDQDGKQFFGELPMIETRQHDTLLQRIRRFFDIFSTTTTSSTTEAPEPGEDNAENELEDAPLPDSDAEGNTEPQVSSVKASVNSERQARDSAEEYDENEVSFVEIACSNTYTPFNTGFTDTICIPVSDTCQIDSYCGPLEERSVLSVPLFQKYCTKSLGTVDPDLITQSLLNRSLYFVSLHGNNEIGNAAEGRREPDNFAITDDEDLDGSGEVEGSATEKYPNTNHVPFRGERKYYRITLTVGEPYRREYADRNSKEYKELSHNLTQPLEELLNRQIPHEYHYANVIKISPTTDSFTSQVTVDIGSTFTDDLEMRNIIEEQLQYHSLGNIQVRPDGFTFRIFQGPKDDDEQECDESTKLRCKDGECVPLDSRCDGIAQCLDASDEIDCPVTTTLAINTNYENITIPLKTTEKPEDTSITEEYHGIIDSKVKLGNCRADDTVRCSDESRYICSVQRCDGVKDCDDGDDEIGCPHPGCSPGEFACDVSRCILESQRCNFVKECDDGSDEHDCNYPEETNEKEENNDESREVKGQKDGVNERNIDTVEGEVDLQLTNTLLDETVNLRYQFLHRNRQLGTGGMFSSFLIGIAANRVCVSNTRSRNATKDIKLPI</sequence>
<evidence type="ECO:0000256" key="9">
    <source>
        <dbReference type="SAM" id="MobiDB-lite"/>
    </source>
</evidence>